<keyword evidence="18" id="KW-1185">Reference proteome</keyword>
<dbReference type="PIRSF" id="PIRSF001554">
    <property type="entry name" value="SucCS_beta"/>
    <property type="match status" value="1"/>
</dbReference>
<dbReference type="GO" id="GO:0004776">
    <property type="term" value="F:succinate-CoA ligase (GDP-forming) activity"/>
    <property type="evidence" value="ECO:0007669"/>
    <property type="project" value="UniProtKB-EC"/>
</dbReference>
<protein>
    <recommendedName>
        <fullName evidence="15">Succinate-CoA ligase subunit beta</fullName>
        <ecNumber evidence="15">6.2.1.-</ecNumber>
    </recommendedName>
</protein>
<evidence type="ECO:0000256" key="13">
    <source>
        <dbReference type="ARBA" id="ARBA00063570"/>
    </source>
</evidence>
<keyword evidence="10" id="KW-0496">Mitochondrion</keyword>
<dbReference type="Gene3D" id="3.30.470.20">
    <property type="entry name" value="ATP-grasp fold, B domain"/>
    <property type="match status" value="1"/>
</dbReference>
<dbReference type="InterPro" id="IPR005811">
    <property type="entry name" value="SUCC_ACL_C"/>
</dbReference>
<keyword evidence="3" id="KW-0816">Tricarboxylic acid cycle</keyword>
<reference evidence="17" key="1">
    <citation type="submission" date="2023-06" db="EMBL/GenBank/DDBJ databases">
        <authorList>
            <person name="Delattre M."/>
        </authorList>
    </citation>
    <scope>NUCLEOTIDE SEQUENCE</scope>
    <source>
        <strain evidence="17">AF72</strain>
    </source>
</reference>
<accession>A0AA36G3D3</accession>
<comment type="subunit">
    <text evidence="13">Heterodimer of an alpha and a beta subunit. The beta subunit determines specificity for GTP.</text>
</comment>
<keyword evidence="6 14" id="KW-0547">Nucleotide-binding</keyword>
<dbReference type="SUPFAM" id="SSF52210">
    <property type="entry name" value="Succinyl-CoA synthetase domains"/>
    <property type="match status" value="1"/>
</dbReference>
<dbReference type="PANTHER" id="PTHR11815:SF1">
    <property type="entry name" value="SUCCINATE--COA LIGASE [ADP-FORMING] SUBUNIT BETA, MITOCHONDRIAL"/>
    <property type="match status" value="1"/>
</dbReference>
<dbReference type="FunFam" id="3.40.50.261:FF:000001">
    <property type="entry name" value="Succinate--CoA ligase [ADP-forming] subunit beta"/>
    <property type="match status" value="1"/>
</dbReference>
<dbReference type="GO" id="GO:0042709">
    <property type="term" value="C:succinate-CoA ligase complex"/>
    <property type="evidence" value="ECO:0007669"/>
    <property type="project" value="TreeGrafter"/>
</dbReference>
<dbReference type="NCBIfam" id="TIGR01016">
    <property type="entry name" value="sucCoAbeta"/>
    <property type="match status" value="1"/>
</dbReference>
<gene>
    <name evidence="17" type="ORF">MSPICULIGERA_LOCUS16263</name>
</gene>
<dbReference type="GO" id="GO:0004775">
    <property type="term" value="F:succinate-CoA ligase (ADP-forming) activity"/>
    <property type="evidence" value="ECO:0007669"/>
    <property type="project" value="TreeGrafter"/>
</dbReference>
<evidence type="ECO:0000256" key="12">
    <source>
        <dbReference type="ARBA" id="ARBA00053833"/>
    </source>
</evidence>
<evidence type="ECO:0000256" key="6">
    <source>
        <dbReference type="ARBA" id="ARBA00022741"/>
    </source>
</evidence>
<dbReference type="SUPFAM" id="SSF56059">
    <property type="entry name" value="Glutathione synthetase ATP-binding domain-like"/>
    <property type="match status" value="1"/>
</dbReference>
<organism evidence="17 18">
    <name type="scientific">Mesorhabditis spiculigera</name>
    <dbReference type="NCBI Taxonomy" id="96644"/>
    <lineage>
        <taxon>Eukaryota</taxon>
        <taxon>Metazoa</taxon>
        <taxon>Ecdysozoa</taxon>
        <taxon>Nematoda</taxon>
        <taxon>Chromadorea</taxon>
        <taxon>Rhabditida</taxon>
        <taxon>Rhabditina</taxon>
        <taxon>Rhabditomorpha</taxon>
        <taxon>Rhabditoidea</taxon>
        <taxon>Rhabditidae</taxon>
        <taxon>Mesorhabditinae</taxon>
        <taxon>Mesorhabditis</taxon>
    </lineage>
</organism>
<dbReference type="PROSITE" id="PS50975">
    <property type="entry name" value="ATP_GRASP"/>
    <property type="match status" value="1"/>
</dbReference>
<dbReference type="Proteomes" id="UP001177023">
    <property type="component" value="Unassembled WGS sequence"/>
</dbReference>
<keyword evidence="9" id="KW-0809">Transit peptide</keyword>
<dbReference type="PANTHER" id="PTHR11815">
    <property type="entry name" value="SUCCINYL-COA SYNTHETASE BETA CHAIN"/>
    <property type="match status" value="1"/>
</dbReference>
<evidence type="ECO:0000256" key="3">
    <source>
        <dbReference type="ARBA" id="ARBA00022532"/>
    </source>
</evidence>
<dbReference type="PROSITE" id="PS01217">
    <property type="entry name" value="SUCCINYL_COA_LIG_3"/>
    <property type="match status" value="1"/>
</dbReference>
<name>A0AA36G3D3_9BILA</name>
<proteinExistence type="inferred from homology"/>
<keyword evidence="5" id="KW-0479">Metal-binding</keyword>
<feature type="non-terminal residue" evidence="17">
    <location>
        <position position="435"/>
    </location>
</feature>
<evidence type="ECO:0000313" key="17">
    <source>
        <dbReference type="EMBL" id="CAJ0577999.1"/>
    </source>
</evidence>
<dbReference type="InterPro" id="IPR016102">
    <property type="entry name" value="Succinyl-CoA_synth-like"/>
</dbReference>
<comment type="caution">
    <text evidence="17">The sequence shown here is derived from an EMBL/GenBank/DDBJ whole genome shotgun (WGS) entry which is preliminary data.</text>
</comment>
<sequence length="435" mass="46838">MLSRANTQFLGSSSRVLAASIRSLMLQEHQGMTVLKQNNVKVPDFAVVRNANEVRSACQKIGGSDYVVKAQVLAGGRGKGTFKSGLQGGVHIVFSPEEAESKASQMINSELVTLQTGAAGQLCKEVMVVKRMYPRREYYFSIALDRSASGPMLIGSSKGGMNIEEVAKTDPYAIVKIPVDARTGITPEIAMECAQKMSFTGESAKQAANLITDLYKVFMKSDCTLLEINPMAEDLNGEVFCMDCKFLVDDNAEYRQKALYDLQDEALVNPLEARAARANLNYINLDGNIGCMVNGAGLAMATMDIIKLHGGEPANFLDVGGGATVEQVSEAFKIITADKDKVDAILVNIFGGIMRCDVIAQGIIKAAEELKLKLPIVVRLQGTKVEDAKALIATSGLKILPCDNLDEAAKMVVKLSNIVQLARAASVDVKFELSI</sequence>
<dbReference type="GO" id="GO:0005524">
    <property type="term" value="F:ATP binding"/>
    <property type="evidence" value="ECO:0007669"/>
    <property type="project" value="UniProtKB-UniRule"/>
</dbReference>
<dbReference type="FunFam" id="3.30.1490.20:FF:000004">
    <property type="entry name" value="Succinate--CoA ligase [ADP-forming] subunit beta, mitochondrial"/>
    <property type="match status" value="1"/>
</dbReference>
<dbReference type="GO" id="GO:0006104">
    <property type="term" value="P:succinyl-CoA metabolic process"/>
    <property type="evidence" value="ECO:0007669"/>
    <property type="project" value="TreeGrafter"/>
</dbReference>
<dbReference type="GO" id="GO:0006099">
    <property type="term" value="P:tricarboxylic acid cycle"/>
    <property type="evidence" value="ECO:0007669"/>
    <property type="project" value="UniProtKB-KW"/>
</dbReference>
<comment type="catalytic activity">
    <reaction evidence="11">
        <text>GTP + succinate + CoA = succinyl-CoA + GDP + phosphate</text>
        <dbReference type="Rhea" id="RHEA:22120"/>
        <dbReference type="ChEBI" id="CHEBI:30031"/>
        <dbReference type="ChEBI" id="CHEBI:37565"/>
        <dbReference type="ChEBI" id="CHEBI:43474"/>
        <dbReference type="ChEBI" id="CHEBI:57287"/>
        <dbReference type="ChEBI" id="CHEBI:57292"/>
        <dbReference type="ChEBI" id="CHEBI:58189"/>
        <dbReference type="EC" id="6.2.1.4"/>
    </reaction>
</comment>
<comment type="cofactor">
    <cofactor evidence="1">
        <name>Mg(2+)</name>
        <dbReference type="ChEBI" id="CHEBI:18420"/>
    </cofactor>
</comment>
<keyword evidence="4 15" id="KW-0436">Ligase</keyword>
<dbReference type="InterPro" id="IPR017866">
    <property type="entry name" value="Succ-CoA_synthase_bsu_CS"/>
</dbReference>
<dbReference type="InterPro" id="IPR005809">
    <property type="entry name" value="Succ_CoA_ligase-like_bsu"/>
</dbReference>
<dbReference type="GO" id="GO:0005739">
    <property type="term" value="C:mitochondrion"/>
    <property type="evidence" value="ECO:0007669"/>
    <property type="project" value="InterPro"/>
</dbReference>
<evidence type="ECO:0000256" key="5">
    <source>
        <dbReference type="ARBA" id="ARBA00022723"/>
    </source>
</evidence>
<dbReference type="EC" id="6.2.1.-" evidence="15"/>
<evidence type="ECO:0000256" key="15">
    <source>
        <dbReference type="RuleBase" id="RU361258"/>
    </source>
</evidence>
<evidence type="ECO:0000259" key="16">
    <source>
        <dbReference type="PROSITE" id="PS50975"/>
    </source>
</evidence>
<dbReference type="NCBIfam" id="NF001913">
    <property type="entry name" value="PRK00696.1"/>
    <property type="match status" value="1"/>
</dbReference>
<dbReference type="HAMAP" id="MF_03220">
    <property type="entry name" value="Succ_CoA_betaA_euk"/>
    <property type="match status" value="1"/>
</dbReference>
<comment type="function">
    <text evidence="12">GTP-specific succinyl-CoA synthetase functions in the citric acid cycle (TCA), coupling the hydrolysis of succinyl-CoA to the synthesis of GTP and thus represents the only step of substrate-level phosphorylation in the TCA. The beta subunit provides nucleotide specificity of the enzyme and binds the substrate succinate, while the binding sites for coenzyme A and phosphate are found in the alpha subunit.</text>
</comment>
<evidence type="ECO:0000256" key="8">
    <source>
        <dbReference type="ARBA" id="ARBA00022842"/>
    </source>
</evidence>
<dbReference type="Gene3D" id="3.30.1490.20">
    <property type="entry name" value="ATP-grasp fold, A domain"/>
    <property type="match status" value="1"/>
</dbReference>
<evidence type="ECO:0000256" key="7">
    <source>
        <dbReference type="ARBA" id="ARBA00022840"/>
    </source>
</evidence>
<dbReference type="Pfam" id="PF08442">
    <property type="entry name" value="ATP-grasp_2"/>
    <property type="match status" value="1"/>
</dbReference>
<dbReference type="InterPro" id="IPR034723">
    <property type="entry name" value="Succ_CoA_betaA_euk"/>
</dbReference>
<keyword evidence="7 14" id="KW-0067">ATP-binding</keyword>
<dbReference type="HAMAP" id="MF_00558">
    <property type="entry name" value="Succ_CoA_beta"/>
    <property type="match status" value="1"/>
</dbReference>
<dbReference type="InterPro" id="IPR013650">
    <property type="entry name" value="ATP-grasp_succ-CoA_synth-type"/>
</dbReference>
<dbReference type="Pfam" id="PF00549">
    <property type="entry name" value="Ligase_CoA"/>
    <property type="match status" value="1"/>
</dbReference>
<dbReference type="EMBL" id="CATQJA010002652">
    <property type="protein sequence ID" value="CAJ0577999.1"/>
    <property type="molecule type" value="Genomic_DNA"/>
</dbReference>
<evidence type="ECO:0000256" key="2">
    <source>
        <dbReference type="ARBA" id="ARBA00005064"/>
    </source>
</evidence>
<dbReference type="GO" id="GO:0046872">
    <property type="term" value="F:metal ion binding"/>
    <property type="evidence" value="ECO:0007669"/>
    <property type="project" value="UniProtKB-KW"/>
</dbReference>
<dbReference type="InterPro" id="IPR013815">
    <property type="entry name" value="ATP_grasp_subdomain_1"/>
</dbReference>
<comment type="similarity">
    <text evidence="15">Belongs to the succinate/malate CoA ligase beta subunit family.</text>
</comment>
<evidence type="ECO:0000256" key="14">
    <source>
        <dbReference type="PROSITE-ProRule" id="PRU00409"/>
    </source>
</evidence>
<dbReference type="FunFam" id="3.30.470.20:FF:000002">
    <property type="entry name" value="Succinate--CoA ligase [ADP-forming] subunit beta"/>
    <property type="match status" value="1"/>
</dbReference>
<evidence type="ECO:0000256" key="10">
    <source>
        <dbReference type="ARBA" id="ARBA00023128"/>
    </source>
</evidence>
<dbReference type="AlphaFoldDB" id="A0AA36G3D3"/>
<evidence type="ECO:0000313" key="18">
    <source>
        <dbReference type="Proteomes" id="UP001177023"/>
    </source>
</evidence>
<evidence type="ECO:0000256" key="11">
    <source>
        <dbReference type="ARBA" id="ARBA00052879"/>
    </source>
</evidence>
<dbReference type="Gene3D" id="3.40.50.261">
    <property type="entry name" value="Succinyl-CoA synthetase domains"/>
    <property type="match status" value="1"/>
</dbReference>
<evidence type="ECO:0000256" key="4">
    <source>
        <dbReference type="ARBA" id="ARBA00022598"/>
    </source>
</evidence>
<evidence type="ECO:0000256" key="9">
    <source>
        <dbReference type="ARBA" id="ARBA00022946"/>
    </source>
</evidence>
<comment type="pathway">
    <text evidence="2">Carbohydrate metabolism; tricarboxylic acid cycle; succinate from succinyl-CoA (ligase route): step 1/1.</text>
</comment>
<dbReference type="InterPro" id="IPR011761">
    <property type="entry name" value="ATP-grasp"/>
</dbReference>
<feature type="domain" description="ATP-grasp" evidence="16">
    <location>
        <begin position="32"/>
        <end position="260"/>
    </location>
</feature>
<evidence type="ECO:0000256" key="1">
    <source>
        <dbReference type="ARBA" id="ARBA00001946"/>
    </source>
</evidence>
<keyword evidence="8" id="KW-0460">Magnesium</keyword>